<dbReference type="OrthoDB" id="5977322at2759"/>
<evidence type="ECO:0000256" key="1">
    <source>
        <dbReference type="SAM" id="SignalP"/>
    </source>
</evidence>
<evidence type="ECO:0000313" key="2">
    <source>
        <dbReference type="EMBL" id="KAJ7386787.1"/>
    </source>
</evidence>
<sequence length="165" mass="18736">MALKPVLFLIFWLLKSCHGTNKKSCNETQCKLVIAGNDLPSEFRPKSTEDGVRMVYLNLKVGNNSYNPLQSYDKFQPNKWSWARDIGEPMLSFSYQYQVLSLGLLSNQVRNMKVLLNEEPTGCLANLTSSCKDIVVGRTLLQDITVKQAIVTVHYTRKMSCILQL</sequence>
<dbReference type="EMBL" id="MU825875">
    <property type="protein sequence ID" value="KAJ7386787.1"/>
    <property type="molecule type" value="Genomic_DNA"/>
</dbReference>
<dbReference type="Proteomes" id="UP001163046">
    <property type="component" value="Unassembled WGS sequence"/>
</dbReference>
<reference evidence="2" key="1">
    <citation type="submission" date="2023-01" db="EMBL/GenBank/DDBJ databases">
        <title>Genome assembly of the deep-sea coral Lophelia pertusa.</title>
        <authorList>
            <person name="Herrera S."/>
            <person name="Cordes E."/>
        </authorList>
    </citation>
    <scope>NUCLEOTIDE SEQUENCE</scope>
    <source>
        <strain evidence="2">USNM1676648</strain>
        <tissue evidence="2">Polyp</tissue>
    </source>
</reference>
<proteinExistence type="predicted"/>
<accession>A0A9X0D4A2</accession>
<protein>
    <submittedName>
        <fullName evidence="2">Uncharacterized protein</fullName>
    </submittedName>
</protein>
<organism evidence="2 3">
    <name type="scientific">Desmophyllum pertusum</name>
    <dbReference type="NCBI Taxonomy" id="174260"/>
    <lineage>
        <taxon>Eukaryota</taxon>
        <taxon>Metazoa</taxon>
        <taxon>Cnidaria</taxon>
        <taxon>Anthozoa</taxon>
        <taxon>Hexacorallia</taxon>
        <taxon>Scleractinia</taxon>
        <taxon>Caryophylliina</taxon>
        <taxon>Caryophylliidae</taxon>
        <taxon>Desmophyllum</taxon>
    </lineage>
</organism>
<comment type="caution">
    <text evidence="2">The sequence shown here is derived from an EMBL/GenBank/DDBJ whole genome shotgun (WGS) entry which is preliminary data.</text>
</comment>
<gene>
    <name evidence="2" type="ORF">OS493_006815</name>
</gene>
<name>A0A9X0D4A2_9CNID</name>
<dbReference type="AlphaFoldDB" id="A0A9X0D4A2"/>
<keyword evidence="1" id="KW-0732">Signal</keyword>
<feature type="chain" id="PRO_5040752575" evidence="1">
    <location>
        <begin position="20"/>
        <end position="165"/>
    </location>
</feature>
<feature type="signal peptide" evidence="1">
    <location>
        <begin position="1"/>
        <end position="19"/>
    </location>
</feature>
<keyword evidence="3" id="KW-1185">Reference proteome</keyword>
<evidence type="ECO:0000313" key="3">
    <source>
        <dbReference type="Proteomes" id="UP001163046"/>
    </source>
</evidence>